<evidence type="ECO:0000313" key="2">
    <source>
        <dbReference type="EMBL" id="JAA49998.1"/>
    </source>
</evidence>
<dbReference type="GO" id="GO:0005634">
    <property type="term" value="C:nucleus"/>
    <property type="evidence" value="ECO:0007669"/>
    <property type="project" value="TreeGrafter"/>
</dbReference>
<feature type="region of interest" description="Disordered" evidence="1">
    <location>
        <begin position="825"/>
        <end position="855"/>
    </location>
</feature>
<feature type="compositionally biased region" description="Polar residues" evidence="1">
    <location>
        <begin position="836"/>
        <end position="850"/>
    </location>
</feature>
<organism evidence="2">
    <name type="scientific">Desmodus rotundus</name>
    <name type="common">Vampire bat</name>
    <dbReference type="NCBI Taxonomy" id="9430"/>
    <lineage>
        <taxon>Eukaryota</taxon>
        <taxon>Metazoa</taxon>
        <taxon>Chordata</taxon>
        <taxon>Craniata</taxon>
        <taxon>Vertebrata</taxon>
        <taxon>Euteleostomi</taxon>
        <taxon>Mammalia</taxon>
        <taxon>Eutheria</taxon>
        <taxon>Laurasiatheria</taxon>
        <taxon>Chiroptera</taxon>
        <taxon>Yangochiroptera</taxon>
        <taxon>Phyllostomidae</taxon>
        <taxon>Desmodontinae</taxon>
        <taxon>Desmodus</taxon>
    </lineage>
</organism>
<accession>K9IPF8</accession>
<dbReference type="InterPro" id="IPR027866">
    <property type="entry name" value="RESF1"/>
</dbReference>
<proteinExistence type="evidence at transcript level"/>
<feature type="region of interest" description="Disordered" evidence="1">
    <location>
        <begin position="1109"/>
        <end position="1136"/>
    </location>
</feature>
<name>K9IPF8_DESRO</name>
<feature type="region of interest" description="Disordered" evidence="1">
    <location>
        <begin position="1476"/>
        <end position="1512"/>
    </location>
</feature>
<dbReference type="GO" id="GO:1990226">
    <property type="term" value="F:histone methyltransferase binding"/>
    <property type="evidence" value="ECO:0007669"/>
    <property type="project" value="TreeGrafter"/>
</dbReference>
<protein>
    <recommendedName>
        <fullName evidence="3">Retroelement silencing factor 1</fullName>
    </recommendedName>
</protein>
<feature type="region of interest" description="Disordered" evidence="1">
    <location>
        <begin position="1591"/>
        <end position="1613"/>
    </location>
</feature>
<dbReference type="EMBL" id="GABZ01003527">
    <property type="protein sequence ID" value="JAA49998.1"/>
    <property type="molecule type" value="mRNA"/>
</dbReference>
<dbReference type="PANTHER" id="PTHR21604:SF0">
    <property type="entry name" value="RETROELEMENT SILENCING FACTOR 1"/>
    <property type="match status" value="1"/>
</dbReference>
<sequence>MNWNAKPESITVPPLYPKNQSSFLETTLINTPSQGSLNSPGNNQPACMFLSNSNPVSQPLHNIRNYRTPQQISVSDMHSGTIVASQSSVERITYANVKGPTQLNHSLQMSSGVAQNTWIDSPMRTSVFPHTGATVSQQTGFRTNIPNVNALQNQFVTSDTYSMQVQMIPSNSVRVPATYQGNQRLNSSLLERQGNWTQQYTASGLPYPDYRPLPRQYSYPSRSFLQNPTLQKQNLMPSTSLQIKNSLPPHSALNLHSKQPATLQSYQYAVTQIDKRPPPPPYDYRYTSQPLQNTQHVIKHSSIDVPQSQEAHLPEIRKAFCRGFQQQNISENVSTVGNFYNLKVNTNVSQPFNDPIRFSVDGVQILAQNNQEERVDSCNLTSNPVLDTSATKERLVRDIKTLVEMKKKFSELARKVKIDKNVLMAAGCIKATNNSCSESAQNSELSLKQTAKIQSGQQVTLFTPETAEDKQPTIVETAEETNRTHSTLDTNCRNFNQVNSILINSVSSEKVPVPDQLNDLKVTTYLKTSTVETLNNTQISSGNVVNVEENVQTNTETTSVPQSMAFEEYASKYLNKNRLLLNLLAHGDKIGKKLVKDCCETIQDSKPYSFEMNPNTQITGNHLNLKTMEIPSTCNITAKISDNSFCFEHKSSTNGLTSKSDSHCSVELLATCLSLWKKQPLEPTEYKQCHESATNRTSVGISKPVEICDKNPFSVVGNSQNKIVNCSQVTTLPMVVQNYESSGATITKGTELQIAVVSPLILSDVKTLPVKGITSEALSETLYPVIKEGSVCSLQNQLAENIKITSALKVNEPVASTSSTNTINFPLIQKEKQSESTDGNSEGTPNTSQGKRIISEPDIHCPVSDLQALSKSRNSDTVSSDLLQIDNICSLVEGDTSYNSQIAKIFNSPVKKVEPQKCLFNLQVISSRQQKEPLENITEKDFDFQKDNFVQCMDISHKIPDQSKSLQPPESSFLKNVEANSEKEEVDLEHVTKEITAIDTCPSAAIQQESNTQEIDVSCNYTAQGPARNEILNDKTSSLYPHDQLSELLKEFPYGIEAVITCEGHMAQKITDQISKDQSCDKTSCDSKDSPDQIKITILNSEQMRELFPEQHDRSHEKDTLTESQKEDLVTKESSQCAAQVPTGGESCNSVMDSRKDDVRCCALGWLAMEYEGVPQCQCNSIKNSTSKAEEGKDQCSLETNSCKQEECTSDRDVPIGFNSPPNTAPTFPDGKNQFPEIEQSNNIKETFETKYSSLRTQQELPSQPLCKGDKKLDSLQCHKRKEKLKFHEVTFHSSNKVKFSQESLQRKLTAQNSHPLKAKTGFLTNTNKDLHKKSGSLVQPVLPEKRQLKASDSELKVAAKRKLGEGSILDSDIKRMKYNKEEQNKNGGSIFKISNFLSNRDEKVKVKEKIIPNVKSSGSKYSSSKSNRVLSEYLQRQKHKETMGMKTSKKTCGKNIPCDSQYMKASKVSIQVGSCGKSNERHSSVQTSKESDICTSHDKSIKTHHPEGSKTNLSENVKETVVGKQPDKIRIDKTKLDTNSNIANNGLELSQMSPQAKEQRKQYLNRVAFKCTEHESICLTKLDSLPKKLNKDKEKRLENKPRSPLPKKDTTEKQSLLEFKLCPDGLINKSTTSIEEQKDLESCLRMEQVPVQVTGIKSTKEDWIKSVPEEKRIPEVNQEIDDNDLVNSRNAKRTFSADGFETLHSQVKDSKAMFQTYKKMYLEKRSRSLGSSPLK</sequence>
<reference evidence="2" key="1">
    <citation type="submission" date="2012-11" db="EMBL/GenBank/DDBJ databases">
        <title>The Vampirome: Transcriptome and Proteome Analysis of the Submandibular and Accessory Glands of the Vampire Bat and Vector of Human Rabies, Desmodus rotundus.</title>
        <authorList>
            <person name="Francischetti I.M.B."/>
            <person name="Assumpcao T.C.F."/>
            <person name="Ma D."/>
            <person name="Vicente E.C."/>
            <person name="Ribeiro J.M.C."/>
        </authorList>
    </citation>
    <scope>NUCLEOTIDE SEQUENCE</scope>
    <source>
        <tissue evidence="2">Salivary gland</tissue>
    </source>
</reference>
<evidence type="ECO:0000256" key="1">
    <source>
        <dbReference type="SAM" id="MobiDB-lite"/>
    </source>
</evidence>
<feature type="compositionally biased region" description="Basic and acidic residues" evidence="1">
    <location>
        <begin position="1479"/>
        <end position="1509"/>
    </location>
</feature>
<dbReference type="Pfam" id="PF15395">
    <property type="entry name" value="DUF4617"/>
    <property type="match status" value="1"/>
</dbReference>
<evidence type="ECO:0008006" key="3">
    <source>
        <dbReference type="Google" id="ProtNLM"/>
    </source>
</evidence>
<dbReference type="PANTHER" id="PTHR21604">
    <property type="entry name" value="RETROELEMENT SILENCING FACTOR 1"/>
    <property type="match status" value="1"/>
</dbReference>
<feature type="compositionally biased region" description="Basic and acidic residues" evidence="1">
    <location>
        <begin position="1109"/>
        <end position="1131"/>
    </location>
</feature>